<dbReference type="AlphaFoldDB" id="A0A5B7EX76"/>
<protein>
    <submittedName>
        <fullName evidence="1">Uncharacterized protein</fullName>
    </submittedName>
</protein>
<dbReference type="EMBL" id="VSRR010003886">
    <property type="protein sequence ID" value="MPC37796.1"/>
    <property type="molecule type" value="Genomic_DNA"/>
</dbReference>
<evidence type="ECO:0000313" key="1">
    <source>
        <dbReference type="EMBL" id="MPC37796.1"/>
    </source>
</evidence>
<gene>
    <name evidence="1" type="ORF">E2C01_031287</name>
</gene>
<name>A0A5B7EX76_PORTR</name>
<dbReference type="Proteomes" id="UP000324222">
    <property type="component" value="Unassembled WGS sequence"/>
</dbReference>
<sequence>MCLIRTALLSPQPLLSLPLMKLKDDQPFRKSSDHAGMPQNT</sequence>
<organism evidence="1 2">
    <name type="scientific">Portunus trituberculatus</name>
    <name type="common">Swimming crab</name>
    <name type="synonym">Neptunus trituberculatus</name>
    <dbReference type="NCBI Taxonomy" id="210409"/>
    <lineage>
        <taxon>Eukaryota</taxon>
        <taxon>Metazoa</taxon>
        <taxon>Ecdysozoa</taxon>
        <taxon>Arthropoda</taxon>
        <taxon>Crustacea</taxon>
        <taxon>Multicrustacea</taxon>
        <taxon>Malacostraca</taxon>
        <taxon>Eumalacostraca</taxon>
        <taxon>Eucarida</taxon>
        <taxon>Decapoda</taxon>
        <taxon>Pleocyemata</taxon>
        <taxon>Brachyura</taxon>
        <taxon>Eubrachyura</taxon>
        <taxon>Portunoidea</taxon>
        <taxon>Portunidae</taxon>
        <taxon>Portuninae</taxon>
        <taxon>Portunus</taxon>
    </lineage>
</organism>
<evidence type="ECO:0000313" key="2">
    <source>
        <dbReference type="Proteomes" id="UP000324222"/>
    </source>
</evidence>
<reference evidence="1 2" key="1">
    <citation type="submission" date="2019-05" db="EMBL/GenBank/DDBJ databases">
        <title>Another draft genome of Portunus trituberculatus and its Hox gene families provides insights of decapod evolution.</title>
        <authorList>
            <person name="Jeong J.-H."/>
            <person name="Song I."/>
            <person name="Kim S."/>
            <person name="Choi T."/>
            <person name="Kim D."/>
            <person name="Ryu S."/>
            <person name="Kim W."/>
        </authorList>
    </citation>
    <scope>NUCLEOTIDE SEQUENCE [LARGE SCALE GENOMIC DNA]</scope>
    <source>
        <tissue evidence="1">Muscle</tissue>
    </source>
</reference>
<accession>A0A5B7EX76</accession>
<keyword evidence="2" id="KW-1185">Reference proteome</keyword>
<proteinExistence type="predicted"/>
<comment type="caution">
    <text evidence="1">The sequence shown here is derived from an EMBL/GenBank/DDBJ whole genome shotgun (WGS) entry which is preliminary data.</text>
</comment>